<reference evidence="1" key="1">
    <citation type="submission" date="2022-08" db="EMBL/GenBank/DDBJ databases">
        <title>Genome Sequence of Pycnoporus sanguineus.</title>
        <authorList>
            <person name="Buettner E."/>
        </authorList>
    </citation>
    <scope>NUCLEOTIDE SEQUENCE</scope>
    <source>
        <strain evidence="1">CG-C14</strain>
    </source>
</reference>
<dbReference type="Proteomes" id="UP001144978">
    <property type="component" value="Unassembled WGS sequence"/>
</dbReference>
<evidence type="ECO:0000313" key="1">
    <source>
        <dbReference type="EMBL" id="KAJ2982916.1"/>
    </source>
</evidence>
<keyword evidence="2" id="KW-1185">Reference proteome</keyword>
<evidence type="ECO:0000313" key="2">
    <source>
        <dbReference type="Proteomes" id="UP001144978"/>
    </source>
</evidence>
<organism evidence="1 2">
    <name type="scientific">Trametes sanguinea</name>
    <dbReference type="NCBI Taxonomy" id="158606"/>
    <lineage>
        <taxon>Eukaryota</taxon>
        <taxon>Fungi</taxon>
        <taxon>Dikarya</taxon>
        <taxon>Basidiomycota</taxon>
        <taxon>Agaricomycotina</taxon>
        <taxon>Agaricomycetes</taxon>
        <taxon>Polyporales</taxon>
        <taxon>Polyporaceae</taxon>
        <taxon>Trametes</taxon>
    </lineage>
</organism>
<protein>
    <submittedName>
        <fullName evidence="1">Uncharacterized protein</fullName>
    </submittedName>
</protein>
<dbReference type="EMBL" id="JANSHE010003929">
    <property type="protein sequence ID" value="KAJ2982916.1"/>
    <property type="molecule type" value="Genomic_DNA"/>
</dbReference>
<proteinExistence type="predicted"/>
<sequence length="220" mass="24064">MQWQSSPAHRISFVAVVCVCGCLRRSGNEIDGTRAWGLREKLDDGSSGGSRRESISMDMGKELYSSQSLKACQQWAGGDFTWLHIAACYKYGVAGYLVVGARFIGGGRVRRPTNSSLSPTLNLLQPTAFMTHTHSSMLHQPVYHLSLFSAAGASDAMVFRPRTDRCPSVLRLRSMQEALVSSSLKPRGNINADVDATTLRVLGYSFFGLGIRLVPPTRYG</sequence>
<accession>A0ACC1NWP8</accession>
<gene>
    <name evidence="1" type="ORF">NUW54_g10690</name>
</gene>
<name>A0ACC1NWP8_9APHY</name>
<comment type="caution">
    <text evidence="1">The sequence shown here is derived from an EMBL/GenBank/DDBJ whole genome shotgun (WGS) entry which is preliminary data.</text>
</comment>